<feature type="compositionally biased region" description="Low complexity" evidence="1">
    <location>
        <begin position="321"/>
        <end position="333"/>
    </location>
</feature>
<keyword evidence="2" id="KW-1133">Transmembrane helix</keyword>
<proteinExistence type="predicted"/>
<reference evidence="5" key="2">
    <citation type="submission" date="2013-04" db="EMBL/GenBank/DDBJ databases">
        <title>Genomic mechanisms accounting for the adaptation to parasitism in nematode-trapping fungi.</title>
        <authorList>
            <person name="Ahren D.G."/>
        </authorList>
    </citation>
    <scope>NUCLEOTIDE SEQUENCE [LARGE SCALE GENOMIC DNA]</scope>
    <source>
        <strain evidence="5">CBS 200.50</strain>
    </source>
</reference>
<comment type="caution">
    <text evidence="4">The sequence shown here is derived from an EMBL/GenBank/DDBJ whole genome shotgun (WGS) entry which is preliminary data.</text>
</comment>
<keyword evidence="5" id="KW-1185">Reference proteome</keyword>
<dbReference type="OrthoDB" id="4065319at2759"/>
<feature type="compositionally biased region" description="Gly residues" evidence="1">
    <location>
        <begin position="399"/>
        <end position="412"/>
    </location>
</feature>
<feature type="region of interest" description="Disordered" evidence="1">
    <location>
        <begin position="22"/>
        <end position="151"/>
    </location>
</feature>
<evidence type="ECO:0000256" key="2">
    <source>
        <dbReference type="SAM" id="Phobius"/>
    </source>
</evidence>
<dbReference type="OMA" id="ANAPYMQ"/>
<feature type="compositionally biased region" description="Polar residues" evidence="1">
    <location>
        <begin position="68"/>
        <end position="83"/>
    </location>
</feature>
<evidence type="ECO:0000256" key="1">
    <source>
        <dbReference type="SAM" id="MobiDB-lite"/>
    </source>
</evidence>
<keyword evidence="3" id="KW-0732">Signal</keyword>
<evidence type="ECO:0000313" key="4">
    <source>
        <dbReference type="EMBL" id="EPS39334.1"/>
    </source>
</evidence>
<dbReference type="PANTHER" id="PTHR36089">
    <property type="entry name" value="CHITIN SYNTHASE 3 COMPLEX PROTEIN CSI2-RELATED"/>
    <property type="match status" value="1"/>
</dbReference>
<reference evidence="4 5" key="1">
    <citation type="journal article" date="2013" name="PLoS Genet.">
        <title>Genomic mechanisms accounting for the adaptation to parasitism in nematode-trapping fungi.</title>
        <authorList>
            <person name="Meerupati T."/>
            <person name="Andersson K.M."/>
            <person name="Friman E."/>
            <person name="Kumar D."/>
            <person name="Tunlid A."/>
            <person name="Ahren D."/>
        </authorList>
    </citation>
    <scope>NUCLEOTIDE SEQUENCE [LARGE SCALE GENOMIC DNA]</scope>
    <source>
        <strain evidence="4 5">CBS 200.50</strain>
    </source>
</reference>
<dbReference type="eggNOG" id="ENOG502S625">
    <property type="taxonomic scope" value="Eukaryota"/>
</dbReference>
<protein>
    <submittedName>
        <fullName evidence="4">Uncharacterized protein</fullName>
    </submittedName>
</protein>
<dbReference type="Proteomes" id="UP000015100">
    <property type="component" value="Unassembled WGS sequence"/>
</dbReference>
<dbReference type="AlphaFoldDB" id="S8A933"/>
<dbReference type="InterPro" id="IPR051009">
    <property type="entry name" value="PRM"/>
</dbReference>
<feature type="compositionally biased region" description="Polar residues" evidence="1">
    <location>
        <begin position="90"/>
        <end position="118"/>
    </location>
</feature>
<evidence type="ECO:0000313" key="5">
    <source>
        <dbReference type="Proteomes" id="UP000015100"/>
    </source>
</evidence>
<dbReference type="PANTHER" id="PTHR36089:SF1">
    <property type="entry name" value="CHITIN SYNTHASE 3 COMPLEX PROTEIN CSI2-RELATED"/>
    <property type="match status" value="1"/>
</dbReference>
<feature type="signal peptide" evidence="3">
    <location>
        <begin position="1"/>
        <end position="20"/>
    </location>
</feature>
<dbReference type="EMBL" id="AQGS01000474">
    <property type="protein sequence ID" value="EPS39334.1"/>
    <property type="molecule type" value="Genomic_DNA"/>
</dbReference>
<evidence type="ECO:0000256" key="3">
    <source>
        <dbReference type="SAM" id="SignalP"/>
    </source>
</evidence>
<feature type="chain" id="PRO_5004560432" evidence="3">
    <location>
        <begin position="21"/>
        <end position="412"/>
    </location>
</feature>
<feature type="region of interest" description="Disordered" evidence="1">
    <location>
        <begin position="301"/>
        <end position="412"/>
    </location>
</feature>
<gene>
    <name evidence="4" type="ORF">H072_6858</name>
</gene>
<feature type="transmembrane region" description="Helical" evidence="2">
    <location>
        <begin position="178"/>
        <end position="200"/>
    </location>
</feature>
<feature type="compositionally biased region" description="Low complexity" evidence="1">
    <location>
        <begin position="119"/>
        <end position="129"/>
    </location>
</feature>
<keyword evidence="2" id="KW-0472">Membrane</keyword>
<feature type="region of interest" description="Disordered" evidence="1">
    <location>
        <begin position="261"/>
        <end position="281"/>
    </location>
</feature>
<sequence>MRPSIPILLLLAGLSTNVLAQGNNNNNNGGSSVTNPPANTNTNPPAQNTNQPAPSQSNPPAASNTNNEKSSQTNPPDNNPGSSKTEDNKPAQTTNNPPPASQTEQAPDLNTSSTTSPNAVVVTGAAATGTGNGDDPPPPKYTPPANGRYTVPDYPAPAVPNTKNAPYMQRSDLPEGTVFIAVGAALGLIGLIAFAWRMVVAWQLRRSIRRANMVAVDSKAGLLGRYVAPSTTKKSFYSAGAGSSLSLDHLGSSRTGLGPTPNTSLFFSPTANNSSPVHQNRGSQYLPAGYYAPAASSNLNFNASRDSLPRPRPATRDSHVATPPASPLLTPTARRPSPGQGHAQAPSISSTLGVQPGGRTPSTYLEDMLDIPFPEEPGMTADQARRSSRRRSSHSHQGGHQGSHQGGSGSRR</sequence>
<name>S8A933_DACHA</name>
<dbReference type="GO" id="GO:0000324">
    <property type="term" value="C:fungal-type vacuole"/>
    <property type="evidence" value="ECO:0007669"/>
    <property type="project" value="TreeGrafter"/>
</dbReference>
<feature type="compositionally biased region" description="Low complexity" evidence="1">
    <location>
        <begin position="22"/>
        <end position="67"/>
    </location>
</feature>
<accession>S8A933</accession>
<dbReference type="HOGENOM" id="CLU_037244_1_0_1"/>
<organism evidence="4 5">
    <name type="scientific">Dactylellina haptotyla (strain CBS 200.50)</name>
    <name type="common">Nematode-trapping fungus</name>
    <name type="synonym">Monacrosporium haptotylum</name>
    <dbReference type="NCBI Taxonomy" id="1284197"/>
    <lineage>
        <taxon>Eukaryota</taxon>
        <taxon>Fungi</taxon>
        <taxon>Dikarya</taxon>
        <taxon>Ascomycota</taxon>
        <taxon>Pezizomycotina</taxon>
        <taxon>Orbiliomycetes</taxon>
        <taxon>Orbiliales</taxon>
        <taxon>Orbiliaceae</taxon>
        <taxon>Dactylellina</taxon>
    </lineage>
</organism>
<keyword evidence="2" id="KW-0812">Transmembrane</keyword>